<feature type="domain" description="Thioredoxin" evidence="2">
    <location>
        <begin position="4"/>
        <end position="84"/>
    </location>
</feature>
<proteinExistence type="predicted"/>
<evidence type="ECO:0000313" key="3">
    <source>
        <dbReference type="EMBL" id="MBC8579561.1"/>
    </source>
</evidence>
<name>A0A926IEH1_9FIRM</name>
<dbReference type="InterPro" id="IPR013766">
    <property type="entry name" value="Thioredoxin_domain"/>
</dbReference>
<dbReference type="AlphaFoldDB" id="A0A926IEH1"/>
<protein>
    <submittedName>
        <fullName evidence="3">Thioredoxin family protein</fullName>
    </submittedName>
</protein>
<dbReference type="PANTHER" id="PTHR46115">
    <property type="entry name" value="THIOREDOXIN-LIKE PROTEIN 1"/>
    <property type="match status" value="1"/>
</dbReference>
<dbReference type="RefSeq" id="WP_249332569.1">
    <property type="nucleotide sequence ID" value="NZ_JACRSY010000011.1"/>
</dbReference>
<dbReference type="PROSITE" id="PS00194">
    <property type="entry name" value="THIOREDOXIN_1"/>
    <property type="match status" value="1"/>
</dbReference>
<gene>
    <name evidence="3" type="ORF">H8718_08460</name>
</gene>
<dbReference type="EMBL" id="JACRSY010000011">
    <property type="protein sequence ID" value="MBC8579561.1"/>
    <property type="molecule type" value="Genomic_DNA"/>
</dbReference>
<dbReference type="Proteomes" id="UP000655830">
    <property type="component" value="Unassembled WGS sequence"/>
</dbReference>
<dbReference type="InterPro" id="IPR036249">
    <property type="entry name" value="Thioredoxin-like_sf"/>
</dbReference>
<dbReference type="SUPFAM" id="SSF52833">
    <property type="entry name" value="Thioredoxin-like"/>
    <property type="match status" value="1"/>
</dbReference>
<dbReference type="Pfam" id="PF00085">
    <property type="entry name" value="Thioredoxin"/>
    <property type="match status" value="1"/>
</dbReference>
<keyword evidence="1" id="KW-1015">Disulfide bond</keyword>
<dbReference type="CDD" id="cd02947">
    <property type="entry name" value="TRX_family"/>
    <property type="match status" value="1"/>
</dbReference>
<evidence type="ECO:0000259" key="2">
    <source>
        <dbReference type="Pfam" id="PF00085"/>
    </source>
</evidence>
<accession>A0A926IEH1</accession>
<evidence type="ECO:0000256" key="1">
    <source>
        <dbReference type="ARBA" id="ARBA00023157"/>
    </source>
</evidence>
<dbReference type="InterPro" id="IPR017937">
    <property type="entry name" value="Thioredoxin_CS"/>
</dbReference>
<dbReference type="Gene3D" id="3.40.30.10">
    <property type="entry name" value="Glutaredoxin"/>
    <property type="match status" value="1"/>
</dbReference>
<reference evidence="3" key="1">
    <citation type="submission" date="2020-08" db="EMBL/GenBank/DDBJ databases">
        <title>Genome public.</title>
        <authorList>
            <person name="Liu C."/>
            <person name="Sun Q."/>
        </authorList>
    </citation>
    <scope>NUCLEOTIDE SEQUENCE</scope>
    <source>
        <strain evidence="3">NSJ-12</strain>
    </source>
</reference>
<sequence length="108" mass="12543">MQEVTTKEQIQDELNGHEMVVLYFTGSTCGACQAIRSKLEAMLRTYPYVKGIEVNGMKWPHIAADYGVFTLPIFILFVRAKEVVRESKHVNLLNFEERILRYQSMLEE</sequence>
<comment type="caution">
    <text evidence="3">The sequence shown here is derived from an EMBL/GenBank/DDBJ whole genome shotgun (WGS) entry which is preliminary data.</text>
</comment>
<keyword evidence="4" id="KW-1185">Reference proteome</keyword>
<organism evidence="3 4">
    <name type="scientific">Zhenhengia yiwuensis</name>
    <dbReference type="NCBI Taxonomy" id="2763666"/>
    <lineage>
        <taxon>Bacteria</taxon>
        <taxon>Bacillati</taxon>
        <taxon>Bacillota</taxon>
        <taxon>Clostridia</taxon>
        <taxon>Lachnospirales</taxon>
        <taxon>Lachnospiraceae</taxon>
        <taxon>Zhenhengia</taxon>
    </lineage>
</organism>
<evidence type="ECO:0000313" key="4">
    <source>
        <dbReference type="Proteomes" id="UP000655830"/>
    </source>
</evidence>